<proteinExistence type="predicted"/>
<gene>
    <name evidence="1" type="ORF">MGALJ_42340</name>
</gene>
<keyword evidence="2" id="KW-1185">Reference proteome</keyword>
<dbReference type="Proteomes" id="UP000465785">
    <property type="component" value="Chromosome"/>
</dbReference>
<dbReference type="RefSeq" id="WP_163732365.1">
    <property type="nucleotide sequence ID" value="NZ_AP022601.1"/>
</dbReference>
<organism evidence="1 2">
    <name type="scientific">Mycobacterium gallinarum</name>
    <dbReference type="NCBI Taxonomy" id="39689"/>
    <lineage>
        <taxon>Bacteria</taxon>
        <taxon>Bacillati</taxon>
        <taxon>Actinomycetota</taxon>
        <taxon>Actinomycetes</taxon>
        <taxon>Mycobacteriales</taxon>
        <taxon>Mycobacteriaceae</taxon>
        <taxon>Mycobacterium</taxon>
    </lineage>
</organism>
<protein>
    <submittedName>
        <fullName evidence="1">Uncharacterized protein</fullName>
    </submittedName>
</protein>
<dbReference type="EMBL" id="AP022601">
    <property type="protein sequence ID" value="BBY94565.1"/>
    <property type="molecule type" value="Genomic_DNA"/>
</dbReference>
<accession>A0A9W4BB90</accession>
<reference evidence="1 2" key="1">
    <citation type="journal article" date="2019" name="Emerg. Microbes Infect.">
        <title>Comprehensive subspecies identification of 175 nontuberculous mycobacteria species based on 7547 genomic profiles.</title>
        <authorList>
            <person name="Matsumoto Y."/>
            <person name="Kinjo T."/>
            <person name="Motooka D."/>
            <person name="Nabeya D."/>
            <person name="Jung N."/>
            <person name="Uechi K."/>
            <person name="Horii T."/>
            <person name="Iida T."/>
            <person name="Fujita J."/>
            <person name="Nakamura S."/>
        </authorList>
    </citation>
    <scope>NUCLEOTIDE SEQUENCE [LARGE SCALE GENOMIC DNA]</scope>
    <source>
        <strain evidence="1 2">JCM 6399</strain>
    </source>
</reference>
<dbReference type="AlphaFoldDB" id="A0A9W4BB90"/>
<dbReference type="KEGG" id="mgau:MGALJ_42340"/>
<sequence length="88" mass="9557">MPSGAGLFPLPIGLISDLLAIPEPDRQRFAKIGIVIGFETAVNLNGNAVSVMLDEHDPWRQLVADPGLAEDSVEETLRSNWASRFVTI</sequence>
<name>A0A9W4BB90_9MYCO</name>
<evidence type="ECO:0000313" key="2">
    <source>
        <dbReference type="Proteomes" id="UP000465785"/>
    </source>
</evidence>
<evidence type="ECO:0000313" key="1">
    <source>
        <dbReference type="EMBL" id="BBY94565.1"/>
    </source>
</evidence>